<proteinExistence type="predicted"/>
<reference evidence="3 4" key="1">
    <citation type="submission" date="2023-11" db="EMBL/GenBank/DDBJ databases">
        <title>Paucibacter sp. nov., isolated from fresh soil in Korea.</title>
        <authorList>
            <person name="Le N.T.T."/>
        </authorList>
    </citation>
    <scope>NUCLEOTIDE SEQUENCE [LARGE SCALE GENOMIC DNA]</scope>
    <source>
        <strain evidence="3 4">R3-3</strain>
    </source>
</reference>
<comment type="caution">
    <text evidence="3">The sequence shown here is derived from an EMBL/GenBank/DDBJ whole genome shotgun (WGS) entry which is preliminary data.</text>
</comment>
<keyword evidence="2 3" id="KW-0808">Transferase</keyword>
<evidence type="ECO:0000313" key="4">
    <source>
        <dbReference type="Proteomes" id="UP001285263"/>
    </source>
</evidence>
<dbReference type="InterPro" id="IPR029063">
    <property type="entry name" value="SAM-dependent_MTases_sf"/>
</dbReference>
<dbReference type="Pfam" id="PF03602">
    <property type="entry name" value="Cons_hypoth95"/>
    <property type="match status" value="1"/>
</dbReference>
<dbReference type="PANTHER" id="PTHR43542:SF1">
    <property type="entry name" value="METHYLTRANSFERASE"/>
    <property type="match status" value="1"/>
</dbReference>
<name>A0ABU5DNK4_9BURK</name>
<gene>
    <name evidence="3" type="primary">rsmD</name>
    <name evidence="3" type="ORF">SNE35_25485</name>
</gene>
<dbReference type="PANTHER" id="PTHR43542">
    <property type="entry name" value="METHYLTRANSFERASE"/>
    <property type="match status" value="1"/>
</dbReference>
<dbReference type="RefSeq" id="WP_320425850.1">
    <property type="nucleotide sequence ID" value="NZ_JAXCLA010000009.1"/>
</dbReference>
<accession>A0ABU5DNK4</accession>
<dbReference type="Proteomes" id="UP001285263">
    <property type="component" value="Unassembled WGS sequence"/>
</dbReference>
<dbReference type="PIRSF" id="PIRSF004553">
    <property type="entry name" value="CHP00095"/>
    <property type="match status" value="1"/>
</dbReference>
<evidence type="ECO:0000256" key="1">
    <source>
        <dbReference type="ARBA" id="ARBA00022603"/>
    </source>
</evidence>
<dbReference type="NCBIfam" id="TIGR00095">
    <property type="entry name" value="16S rRNA (guanine(966)-N(2))-methyltransferase RsmD"/>
    <property type="match status" value="1"/>
</dbReference>
<dbReference type="GO" id="GO:0052913">
    <property type="term" value="F:16S rRNA (guanine(966)-N(2))-methyltransferase activity"/>
    <property type="evidence" value="ECO:0007669"/>
    <property type="project" value="UniProtKB-EC"/>
</dbReference>
<dbReference type="InterPro" id="IPR004398">
    <property type="entry name" value="RNA_MeTrfase_RsmD"/>
</dbReference>
<keyword evidence="4" id="KW-1185">Reference proteome</keyword>
<keyword evidence="1 3" id="KW-0489">Methyltransferase</keyword>
<organism evidence="3 4">
    <name type="scientific">Roseateles agri</name>
    <dbReference type="NCBI Taxonomy" id="3098619"/>
    <lineage>
        <taxon>Bacteria</taxon>
        <taxon>Pseudomonadati</taxon>
        <taxon>Pseudomonadota</taxon>
        <taxon>Betaproteobacteria</taxon>
        <taxon>Burkholderiales</taxon>
        <taxon>Sphaerotilaceae</taxon>
        <taxon>Roseateles</taxon>
    </lineage>
</organism>
<dbReference type="EMBL" id="JAXCLA010000009">
    <property type="protein sequence ID" value="MDY0747881.1"/>
    <property type="molecule type" value="Genomic_DNA"/>
</dbReference>
<protein>
    <submittedName>
        <fullName evidence="3">16S rRNA (Guanine(966)-N(2))-methyltransferase RsmD</fullName>
        <ecNumber evidence="3">2.1.1.171</ecNumber>
    </submittedName>
</protein>
<sequence length="183" mass="19968">MSEVRIIGGQWKRSKLPVADRPGLRPTPDRVRETLFNWLGQDLSGWRVLDAFAGSGALGFEAASRGAERVTLLERDGELARSLKASAVRLKAENLAIEPADALAWMRRAAPASFELVLLDPPFGQNLFEPALRAALPLLVPGGLIYLEAPELIEPPAELGLERWKSGRAGAVHFQLLRKAETA</sequence>
<dbReference type="Gene3D" id="3.40.50.150">
    <property type="entry name" value="Vaccinia Virus protein VP39"/>
    <property type="match status" value="1"/>
</dbReference>
<evidence type="ECO:0000256" key="2">
    <source>
        <dbReference type="ARBA" id="ARBA00022679"/>
    </source>
</evidence>
<dbReference type="EC" id="2.1.1.171" evidence="3"/>
<evidence type="ECO:0000313" key="3">
    <source>
        <dbReference type="EMBL" id="MDY0747881.1"/>
    </source>
</evidence>
<dbReference type="CDD" id="cd02440">
    <property type="entry name" value="AdoMet_MTases"/>
    <property type="match status" value="1"/>
</dbReference>
<dbReference type="SUPFAM" id="SSF53335">
    <property type="entry name" value="S-adenosyl-L-methionine-dependent methyltransferases"/>
    <property type="match status" value="1"/>
</dbReference>